<evidence type="ECO:0000313" key="2">
    <source>
        <dbReference type="EMBL" id="KAJ8042198.1"/>
    </source>
</evidence>
<dbReference type="PROSITE" id="PS01009">
    <property type="entry name" value="CRISP_1"/>
    <property type="match status" value="1"/>
</dbReference>
<comment type="caution">
    <text evidence="2">The sequence shown here is derived from an EMBL/GenBank/DDBJ whole genome shotgun (WGS) entry which is preliminary data.</text>
</comment>
<evidence type="ECO:0000259" key="1">
    <source>
        <dbReference type="SMART" id="SM00198"/>
    </source>
</evidence>
<dbReference type="SMART" id="SM00198">
    <property type="entry name" value="SCP"/>
    <property type="match status" value="1"/>
</dbReference>
<feature type="domain" description="SCP" evidence="1">
    <location>
        <begin position="1"/>
        <end position="118"/>
    </location>
</feature>
<dbReference type="OrthoDB" id="337038at2759"/>
<dbReference type="AlphaFoldDB" id="A0A9Q1CAL6"/>
<dbReference type="GO" id="GO:0005576">
    <property type="term" value="C:extracellular region"/>
    <property type="evidence" value="ECO:0007669"/>
    <property type="project" value="InterPro"/>
</dbReference>
<dbReference type="PANTHER" id="PTHR10334">
    <property type="entry name" value="CYSTEINE-RICH SECRETORY PROTEIN-RELATED"/>
    <property type="match status" value="1"/>
</dbReference>
<dbReference type="PROSITE" id="PS01010">
    <property type="entry name" value="CRISP_2"/>
    <property type="match status" value="1"/>
</dbReference>
<dbReference type="InterPro" id="IPR035940">
    <property type="entry name" value="CAP_sf"/>
</dbReference>
<evidence type="ECO:0000313" key="3">
    <source>
        <dbReference type="Proteomes" id="UP001152320"/>
    </source>
</evidence>
<dbReference type="InterPro" id="IPR014044">
    <property type="entry name" value="CAP_dom"/>
</dbReference>
<dbReference type="EMBL" id="JAIZAY010000005">
    <property type="protein sequence ID" value="KAJ8042198.1"/>
    <property type="molecule type" value="Genomic_DNA"/>
</dbReference>
<dbReference type="PRINTS" id="PR00837">
    <property type="entry name" value="V5TPXLIKE"/>
</dbReference>
<proteinExistence type="predicted"/>
<dbReference type="Gene3D" id="3.40.33.10">
    <property type="entry name" value="CAP"/>
    <property type="match status" value="1"/>
</dbReference>
<dbReference type="InterPro" id="IPR001283">
    <property type="entry name" value="CRISP-related"/>
</dbReference>
<protein>
    <submittedName>
        <fullName evidence="2">GLIPR1-like protein 1</fullName>
    </submittedName>
</protein>
<reference evidence="2" key="1">
    <citation type="submission" date="2021-10" db="EMBL/GenBank/DDBJ databases">
        <title>Tropical sea cucumber genome reveals ecological adaptation and Cuvierian tubules defense mechanism.</title>
        <authorList>
            <person name="Chen T."/>
        </authorList>
    </citation>
    <scope>NUCLEOTIDE SEQUENCE</scope>
    <source>
        <strain evidence="2">Nanhai2018</strain>
        <tissue evidence="2">Muscle</tissue>
    </source>
</reference>
<sequence length="148" mass="16018">MAQDWSDGCVFEHGNPTNISPFSSVGQNLWLGTGSESAPPDGTGPTQSWYNEVQYYTFDTTECSSVCGHYTQVVWASSYAVGCGRTFCSTVTWDDGANVWNNAWLVTCNYGPAGNYAGAQPYTEGSSCSQCDSGVGQCYNNLCRKYTI</sequence>
<dbReference type="Pfam" id="PF00188">
    <property type="entry name" value="CAP"/>
    <property type="match status" value="1"/>
</dbReference>
<organism evidence="2 3">
    <name type="scientific">Holothuria leucospilota</name>
    <name type="common">Black long sea cucumber</name>
    <name type="synonym">Mertensiothuria leucospilota</name>
    <dbReference type="NCBI Taxonomy" id="206669"/>
    <lineage>
        <taxon>Eukaryota</taxon>
        <taxon>Metazoa</taxon>
        <taxon>Echinodermata</taxon>
        <taxon>Eleutherozoa</taxon>
        <taxon>Echinozoa</taxon>
        <taxon>Holothuroidea</taxon>
        <taxon>Aspidochirotacea</taxon>
        <taxon>Aspidochirotida</taxon>
        <taxon>Holothuriidae</taxon>
        <taxon>Holothuria</taxon>
    </lineage>
</organism>
<name>A0A9Q1CAL6_HOLLE</name>
<dbReference type="SUPFAM" id="SSF55797">
    <property type="entry name" value="PR-1-like"/>
    <property type="match status" value="1"/>
</dbReference>
<dbReference type="Proteomes" id="UP001152320">
    <property type="component" value="Chromosome 5"/>
</dbReference>
<keyword evidence="3" id="KW-1185">Reference proteome</keyword>
<gene>
    <name evidence="2" type="ORF">HOLleu_13198</name>
</gene>
<dbReference type="InterPro" id="IPR018244">
    <property type="entry name" value="Allrgn_V5/Tpx1_CS"/>
</dbReference>
<accession>A0A9Q1CAL6</accession>